<evidence type="ECO:0000313" key="2">
    <source>
        <dbReference type="Proteomes" id="UP000342300"/>
    </source>
</evidence>
<feature type="non-terminal residue" evidence="1">
    <location>
        <position position="1"/>
    </location>
</feature>
<accession>A0A6A7RN85</accession>
<dbReference type="AlphaFoldDB" id="A0A6A7RN85"/>
<gene>
    <name evidence="1" type="ORF">CRU78_00070</name>
</gene>
<sequence>WRGHDLSFRQPELEGQVIDVAGVGDLATRKREPGFPLWGGEKTWLAPQAHWQEGSPFLDFERRGRGRGWMLDVSDVSGLGLVGDHKQVPVFPD</sequence>
<proteinExistence type="predicted"/>
<comment type="caution">
    <text evidence="1">The sequence shown here is derived from an EMBL/GenBank/DDBJ whole genome shotgun (WGS) entry which is preliminary data.</text>
</comment>
<reference evidence="1 2" key="1">
    <citation type="submission" date="2017-09" db="EMBL/GenBank/DDBJ databases">
        <title>Metagenomic Analysis Reveals Denitrifying Candidatus Accumulibacter and Flanking Population as a Source of N2O.</title>
        <authorList>
            <person name="Gao H."/>
            <person name="Mao Y."/>
            <person name="Zhao X."/>
            <person name="Liu W.-T."/>
            <person name="Zhang T."/>
            <person name="Wells G."/>
        </authorList>
    </citation>
    <scope>NUCLEOTIDE SEQUENCE [LARGE SCALE GENOMIC DNA]</scope>
    <source>
        <strain evidence="1">CANDO_2_IC</strain>
    </source>
</reference>
<evidence type="ECO:0000313" key="1">
    <source>
        <dbReference type="EMBL" id="MQM29017.1"/>
    </source>
</evidence>
<dbReference type="EMBL" id="PDHS01000002">
    <property type="protein sequence ID" value="MQM29017.1"/>
    <property type="molecule type" value="Genomic_DNA"/>
</dbReference>
<organism evidence="1 2">
    <name type="scientific">Candidatus Accumulibacter phosphatis</name>
    <dbReference type="NCBI Taxonomy" id="327160"/>
    <lineage>
        <taxon>Bacteria</taxon>
        <taxon>Pseudomonadati</taxon>
        <taxon>Pseudomonadota</taxon>
        <taxon>Betaproteobacteria</taxon>
        <taxon>Candidatus Accumulibacter</taxon>
    </lineage>
</organism>
<name>A0A6A7RN85_9PROT</name>
<dbReference type="Proteomes" id="UP000342300">
    <property type="component" value="Unassembled WGS sequence"/>
</dbReference>
<protein>
    <submittedName>
        <fullName evidence="1">Uncharacterized protein</fullName>
    </submittedName>
</protein>